<reference evidence="1" key="1">
    <citation type="journal article" date="2015" name="Nature">
        <title>Complex archaea that bridge the gap between prokaryotes and eukaryotes.</title>
        <authorList>
            <person name="Spang A."/>
            <person name="Saw J.H."/>
            <person name="Jorgensen S.L."/>
            <person name="Zaremba-Niedzwiedzka K."/>
            <person name="Martijn J."/>
            <person name="Lind A.E."/>
            <person name="van Eijk R."/>
            <person name="Schleper C."/>
            <person name="Guy L."/>
            <person name="Ettema T.J."/>
        </authorList>
    </citation>
    <scope>NUCLEOTIDE SEQUENCE</scope>
</reference>
<accession>A0A0F8Y163</accession>
<dbReference type="AlphaFoldDB" id="A0A0F8Y163"/>
<proteinExistence type="predicted"/>
<gene>
    <name evidence="1" type="ORF">LCGC14_2877200</name>
</gene>
<evidence type="ECO:0000313" key="1">
    <source>
        <dbReference type="EMBL" id="KKK75092.1"/>
    </source>
</evidence>
<protein>
    <submittedName>
        <fullName evidence="1">Uncharacterized protein</fullName>
    </submittedName>
</protein>
<sequence>MADILFIAGSTALTTVTTSVTVTKPAGVTKGDVMIAAISIGASPIVALLNGWRELPGSPVEVNVTGGSGGAILVRLHVYTRVADDGEPASYTWDLEGATTASFAAAIVAYRNVDNTSPVNVSAKIGTASGPTTTVPGFTTTVDKAMQVAIYSIDTLGTYTPPSGMAERTDVESGFPRHLVSTSDVLLGTAGAVGSKTATPSLTGTSGAFSVALEPAVVPTIVIGAPPGLPEDIAGG</sequence>
<comment type="caution">
    <text evidence="1">The sequence shown here is derived from an EMBL/GenBank/DDBJ whole genome shotgun (WGS) entry which is preliminary data.</text>
</comment>
<dbReference type="EMBL" id="LAZR01056017">
    <property type="protein sequence ID" value="KKK75092.1"/>
    <property type="molecule type" value="Genomic_DNA"/>
</dbReference>
<name>A0A0F8Y163_9ZZZZ</name>
<feature type="non-terminal residue" evidence="1">
    <location>
        <position position="236"/>
    </location>
</feature>
<organism evidence="1">
    <name type="scientific">marine sediment metagenome</name>
    <dbReference type="NCBI Taxonomy" id="412755"/>
    <lineage>
        <taxon>unclassified sequences</taxon>
        <taxon>metagenomes</taxon>
        <taxon>ecological metagenomes</taxon>
    </lineage>
</organism>